<evidence type="ECO:0000313" key="2">
    <source>
        <dbReference type="Proteomes" id="UP000324897"/>
    </source>
</evidence>
<feature type="non-terminal residue" evidence="1">
    <location>
        <position position="1"/>
    </location>
</feature>
<protein>
    <submittedName>
        <fullName evidence="1">Uncharacterized protein</fullName>
    </submittedName>
</protein>
<dbReference type="EMBL" id="RWGY01000026">
    <property type="protein sequence ID" value="TVU22163.1"/>
    <property type="molecule type" value="Genomic_DNA"/>
</dbReference>
<reference evidence="1 2" key="1">
    <citation type="journal article" date="2019" name="Sci. Rep.">
        <title>A high-quality genome of Eragrostis curvula grass provides insights into Poaceae evolution and supports new strategies to enhance forage quality.</title>
        <authorList>
            <person name="Carballo J."/>
            <person name="Santos B.A.C.M."/>
            <person name="Zappacosta D."/>
            <person name="Garbus I."/>
            <person name="Selva J.P."/>
            <person name="Gallo C.A."/>
            <person name="Diaz A."/>
            <person name="Albertini E."/>
            <person name="Caccamo M."/>
            <person name="Echenique V."/>
        </authorList>
    </citation>
    <scope>NUCLEOTIDE SEQUENCE [LARGE SCALE GENOMIC DNA]</scope>
    <source>
        <strain evidence="2">cv. Victoria</strain>
        <tissue evidence="1">Leaf</tissue>
    </source>
</reference>
<name>A0A5J9UEM3_9POAL</name>
<comment type="caution">
    <text evidence="1">The sequence shown here is derived from an EMBL/GenBank/DDBJ whole genome shotgun (WGS) entry which is preliminary data.</text>
</comment>
<organism evidence="1 2">
    <name type="scientific">Eragrostis curvula</name>
    <name type="common">weeping love grass</name>
    <dbReference type="NCBI Taxonomy" id="38414"/>
    <lineage>
        <taxon>Eukaryota</taxon>
        <taxon>Viridiplantae</taxon>
        <taxon>Streptophyta</taxon>
        <taxon>Embryophyta</taxon>
        <taxon>Tracheophyta</taxon>
        <taxon>Spermatophyta</taxon>
        <taxon>Magnoliopsida</taxon>
        <taxon>Liliopsida</taxon>
        <taxon>Poales</taxon>
        <taxon>Poaceae</taxon>
        <taxon>PACMAD clade</taxon>
        <taxon>Chloridoideae</taxon>
        <taxon>Eragrostideae</taxon>
        <taxon>Eragrostidinae</taxon>
        <taxon>Eragrostis</taxon>
    </lineage>
</organism>
<gene>
    <name evidence="1" type="ORF">EJB05_31845</name>
</gene>
<proteinExistence type="predicted"/>
<dbReference type="Proteomes" id="UP000324897">
    <property type="component" value="Unassembled WGS sequence"/>
</dbReference>
<accession>A0A5J9UEM3</accession>
<dbReference type="AlphaFoldDB" id="A0A5J9UEM3"/>
<evidence type="ECO:0000313" key="1">
    <source>
        <dbReference type="EMBL" id="TVU22163.1"/>
    </source>
</evidence>
<keyword evidence="2" id="KW-1185">Reference proteome</keyword>
<sequence>LTTRRIRVTPGCLTALNLRADEKARVVHLCNGRAAEFLLVVARGVPSGRALSVIHLVDGALGEEEFKYRMEVFSEAGVLSLSGQAKGVERPTKEYKPSAFLFVPDAISGTQLLRTSRGRSS</sequence>